<name>A0A1X8VCE6_9CAUD</name>
<organism evidence="1 2">
    <name type="scientific">Cronobacter phage vB_CsaM_leN</name>
    <dbReference type="NCBI Taxonomy" id="1885245"/>
    <lineage>
        <taxon>Viruses</taxon>
        <taxon>Duplodnaviria</taxon>
        <taxon>Heunggongvirae</taxon>
        <taxon>Uroviricota</taxon>
        <taxon>Caudoviricetes</taxon>
        <taxon>Pantevenvirales</taxon>
        <taxon>Straboviridae</taxon>
        <taxon>Pseudotevenvirus</taxon>
        <taxon>Pseudotevenvirus leb</taxon>
    </lineage>
</organism>
<proteinExistence type="predicted"/>
<dbReference type="Proteomes" id="UP000226365">
    <property type="component" value="Segment"/>
</dbReference>
<reference evidence="1 2" key="1">
    <citation type="journal article" date="2017" name="Int. J. Food Microbiol.">
        <title>Investigating the biocontrol and anti-biofilm potential of a three phage cocktail against Cronobacter sakazakii in different brands of infant formula.</title>
        <authorList>
            <person name="Endersen L."/>
            <person name="Buttimer C."/>
            <person name="Nevin E."/>
            <person name="Coffey A."/>
            <person name="Neve H."/>
            <person name="Oliveira H."/>
            <person name="Lavigne R."/>
            <person name="O'Mahony J."/>
        </authorList>
    </citation>
    <scope>NUCLEOTIDE SEQUENCE [LARGE SCALE GENOMIC DNA]</scope>
</reference>
<accession>A0A1X8VCE6</accession>
<sequence>MTWFIVLLRYPHRNKLEDEKMKNAIIKEICELVDVYGWSLGAAKAEAKSRLEVVIKARSKDEFVTKLQALYER</sequence>
<protein>
    <submittedName>
        <fullName evidence="1">Uncharacterized protein</fullName>
    </submittedName>
</protein>
<evidence type="ECO:0000313" key="1">
    <source>
        <dbReference type="EMBL" id="AOG16672.1"/>
    </source>
</evidence>
<evidence type="ECO:0000313" key="2">
    <source>
        <dbReference type="Proteomes" id="UP000226365"/>
    </source>
</evidence>
<gene>
    <name evidence="1" type="ORF">N_267</name>
</gene>
<dbReference type="EMBL" id="KX431560">
    <property type="protein sequence ID" value="AOG16672.1"/>
    <property type="molecule type" value="Genomic_DNA"/>
</dbReference>